<keyword evidence="1" id="KW-0175">Coiled coil</keyword>
<evidence type="ECO:0000256" key="1">
    <source>
        <dbReference type="SAM" id="Coils"/>
    </source>
</evidence>
<dbReference type="Gene3D" id="3.30.70.1820">
    <property type="entry name" value="L1 transposable element, RRM domain"/>
    <property type="match status" value="1"/>
</dbReference>
<reference evidence="2" key="2">
    <citation type="submission" date="2025-09" db="UniProtKB">
        <authorList>
            <consortium name="Ensembl"/>
        </authorList>
    </citation>
    <scope>IDENTIFICATION</scope>
</reference>
<keyword evidence="3" id="KW-1185">Reference proteome</keyword>
<dbReference type="PANTHER" id="PTHR11505">
    <property type="entry name" value="L1 TRANSPOSABLE ELEMENT-RELATED"/>
    <property type="match status" value="1"/>
</dbReference>
<proteinExistence type="predicted"/>
<evidence type="ECO:0008006" key="4">
    <source>
        <dbReference type="Google" id="ProtNLM"/>
    </source>
</evidence>
<dbReference type="AlphaFoldDB" id="A0A8C1LNQ7"/>
<reference evidence="2" key="1">
    <citation type="submission" date="2025-08" db="UniProtKB">
        <authorList>
            <consortium name="Ensembl"/>
        </authorList>
    </citation>
    <scope>IDENTIFICATION</scope>
</reference>
<protein>
    <recommendedName>
        <fullName evidence="4">L1 transposable element RRM domain-containing protein</fullName>
    </recommendedName>
</protein>
<feature type="coiled-coil region" evidence="1">
    <location>
        <begin position="11"/>
        <end position="59"/>
    </location>
</feature>
<dbReference type="Gene3D" id="3.30.250.20">
    <property type="entry name" value="L1 transposable element, C-terminal domain"/>
    <property type="match status" value="1"/>
</dbReference>
<dbReference type="Gene3D" id="1.20.5.340">
    <property type="match status" value="1"/>
</dbReference>
<dbReference type="InterPro" id="IPR004244">
    <property type="entry name" value="Transposase_22"/>
</dbReference>
<accession>A0A8C1LNQ7</accession>
<evidence type="ECO:0000313" key="2">
    <source>
        <dbReference type="Ensembl" id="ENSCCRP00010063830.1"/>
    </source>
</evidence>
<name>A0A8C1LNQ7_CYPCA</name>
<sequence length="210" mass="24309">MALLSTLGEHVAELEHRVSSNEDNLSDIQKRLKSIEGENSYLRDKLDELENRSRAYNLRFIHVPEKSEGKNIHGFIGGLIQQLLGVENFPVPPALERVHRSPMQQSQNQKNFAPRPILVKLLSLQDKFKILRLAREKHDLKYNGKRVHIFPDFSTSLRQKRREFDVIKKKLRELDIDYSLLYPAALKIISDGKSLLCKTPGEVESFLRDL</sequence>
<dbReference type="InterPro" id="IPR042566">
    <property type="entry name" value="L1_C"/>
</dbReference>
<dbReference type="Proteomes" id="UP000694427">
    <property type="component" value="Unplaced"/>
</dbReference>
<evidence type="ECO:0000313" key="3">
    <source>
        <dbReference type="Proteomes" id="UP000694427"/>
    </source>
</evidence>
<organism evidence="2 3">
    <name type="scientific">Cyprinus carpio</name>
    <name type="common">Common carp</name>
    <dbReference type="NCBI Taxonomy" id="7962"/>
    <lineage>
        <taxon>Eukaryota</taxon>
        <taxon>Metazoa</taxon>
        <taxon>Chordata</taxon>
        <taxon>Craniata</taxon>
        <taxon>Vertebrata</taxon>
        <taxon>Euteleostomi</taxon>
        <taxon>Actinopterygii</taxon>
        <taxon>Neopterygii</taxon>
        <taxon>Teleostei</taxon>
        <taxon>Ostariophysi</taxon>
        <taxon>Cypriniformes</taxon>
        <taxon>Cyprinidae</taxon>
        <taxon>Cyprininae</taxon>
        <taxon>Cyprinus</taxon>
    </lineage>
</organism>
<dbReference type="Ensembl" id="ENSCCRT00010070093.1">
    <property type="protein sequence ID" value="ENSCCRP00010063830.1"/>
    <property type="gene ID" value="ENSCCRG00010027234.1"/>
</dbReference>